<dbReference type="AlphaFoldDB" id="A0A8T2NA36"/>
<evidence type="ECO:0000313" key="2">
    <source>
        <dbReference type="Proteomes" id="UP000824540"/>
    </source>
</evidence>
<accession>A0A8T2NA36</accession>
<evidence type="ECO:0000313" key="1">
    <source>
        <dbReference type="EMBL" id="KAG9336804.1"/>
    </source>
</evidence>
<gene>
    <name evidence="1" type="ORF">JZ751_003152</name>
</gene>
<protein>
    <submittedName>
        <fullName evidence="1">Uncharacterized protein</fullName>
    </submittedName>
</protein>
<reference evidence="1" key="1">
    <citation type="thesis" date="2021" institute="BYU ScholarsArchive" country="Provo, UT, USA">
        <title>Applications of and Algorithms for Genome Assembly and Genomic Analyses with an Emphasis on Marine Teleosts.</title>
        <authorList>
            <person name="Pickett B.D."/>
        </authorList>
    </citation>
    <scope>NUCLEOTIDE SEQUENCE</scope>
    <source>
        <strain evidence="1">HI-2016</strain>
    </source>
</reference>
<keyword evidence="2" id="KW-1185">Reference proteome</keyword>
<organism evidence="1 2">
    <name type="scientific">Albula glossodonta</name>
    <name type="common">roundjaw bonefish</name>
    <dbReference type="NCBI Taxonomy" id="121402"/>
    <lineage>
        <taxon>Eukaryota</taxon>
        <taxon>Metazoa</taxon>
        <taxon>Chordata</taxon>
        <taxon>Craniata</taxon>
        <taxon>Vertebrata</taxon>
        <taxon>Euteleostomi</taxon>
        <taxon>Actinopterygii</taxon>
        <taxon>Neopterygii</taxon>
        <taxon>Teleostei</taxon>
        <taxon>Albuliformes</taxon>
        <taxon>Albulidae</taxon>
        <taxon>Albula</taxon>
    </lineage>
</organism>
<proteinExistence type="predicted"/>
<dbReference type="EMBL" id="JAFBMS010000102">
    <property type="protein sequence ID" value="KAG9336804.1"/>
    <property type="molecule type" value="Genomic_DNA"/>
</dbReference>
<dbReference type="Proteomes" id="UP000824540">
    <property type="component" value="Unassembled WGS sequence"/>
</dbReference>
<comment type="caution">
    <text evidence="1">The sequence shown here is derived from an EMBL/GenBank/DDBJ whole genome shotgun (WGS) entry which is preliminary data.</text>
</comment>
<name>A0A8T2NA36_9TELE</name>
<sequence>MPAEHCPPQPLVRLSSDFQGKRLCCELDGGDRDTRTWRRQDPGQSWQRICTGSEVNAALTKRTPICQAGEKSSSPYTDSEDSCGFEQSLVDAGLCGRIRVPCVCSEMLGRGGVGGRGVLVGGRV</sequence>